<evidence type="ECO:0000313" key="2">
    <source>
        <dbReference type="EMBL" id="AUX35219.1"/>
    </source>
</evidence>
<dbReference type="EMBL" id="CP012672">
    <property type="protein sequence ID" value="AUX35219.1"/>
    <property type="molecule type" value="Genomic_DNA"/>
</dbReference>
<reference evidence="2 3" key="1">
    <citation type="submission" date="2015-09" db="EMBL/GenBank/DDBJ databases">
        <title>Sorangium comparison.</title>
        <authorList>
            <person name="Zaburannyi N."/>
            <person name="Bunk B."/>
            <person name="Overmann J."/>
            <person name="Mueller R."/>
        </authorList>
    </citation>
    <scope>NUCLEOTIDE SEQUENCE [LARGE SCALE GENOMIC DNA]</scope>
    <source>
        <strain evidence="2 3">So ce836</strain>
    </source>
</reference>
<proteinExistence type="predicted"/>
<protein>
    <recommendedName>
        <fullName evidence="4">Tetratricopeptide repeat protein</fullName>
    </recommendedName>
</protein>
<evidence type="ECO:0008006" key="4">
    <source>
        <dbReference type="Google" id="ProtNLM"/>
    </source>
</evidence>
<dbReference type="AlphaFoldDB" id="A0A4P2QXG5"/>
<name>A0A4P2QXG5_SORCE</name>
<dbReference type="Proteomes" id="UP000295497">
    <property type="component" value="Chromosome"/>
</dbReference>
<feature type="region of interest" description="Disordered" evidence="1">
    <location>
        <begin position="1"/>
        <end position="25"/>
    </location>
</feature>
<sequence>MSRAESASVKRREPRSAPSTRGPAGGLLRRLRRLRFLPARGTEERAAERRGLRRHLEGWEPGLVAVFIAGCAAILAVPRAVEPAELPLPLADARALARVRDADIARAREAEQLGLDAEVRALGSAIRAFGIVDADADHTEAELLAARKRVLEAVGPALAQGDEAVLRLRAYQMSSFVREVRRFEATGEASDELRELGGNFPGLLRRNAWLRAGAAGSRGGDEARRVALDRAALGALFKKRWDAIVGLRRAPFGVALDEERALYKFLLSHPLSGRSAQELAAPPAADAAALLDSQASDPGPRSPAAALRAADAQRAEEHYRLKKIDELAALDPAYPRHLARGITLYRLGKFMQSADAFRSHLDQHPDGAYTLRAQNYLRAALERANEDRF</sequence>
<evidence type="ECO:0000256" key="1">
    <source>
        <dbReference type="SAM" id="MobiDB-lite"/>
    </source>
</evidence>
<evidence type="ECO:0000313" key="3">
    <source>
        <dbReference type="Proteomes" id="UP000295497"/>
    </source>
</evidence>
<gene>
    <name evidence="2" type="ORF">SOCE836_074080</name>
</gene>
<accession>A0A4P2QXG5</accession>
<organism evidence="2 3">
    <name type="scientific">Sorangium cellulosum</name>
    <name type="common">Polyangium cellulosum</name>
    <dbReference type="NCBI Taxonomy" id="56"/>
    <lineage>
        <taxon>Bacteria</taxon>
        <taxon>Pseudomonadati</taxon>
        <taxon>Myxococcota</taxon>
        <taxon>Polyangia</taxon>
        <taxon>Polyangiales</taxon>
        <taxon>Polyangiaceae</taxon>
        <taxon>Sorangium</taxon>
    </lineage>
</organism>